<reference evidence="1" key="1">
    <citation type="submission" date="2021-01" db="EMBL/GenBank/DDBJ databases">
        <authorList>
            <consortium name="Genoscope - CEA"/>
            <person name="William W."/>
        </authorList>
    </citation>
    <scope>NUCLEOTIDE SEQUENCE</scope>
</reference>
<organism evidence="1 2">
    <name type="scientific">Paramecium primaurelia</name>
    <dbReference type="NCBI Taxonomy" id="5886"/>
    <lineage>
        <taxon>Eukaryota</taxon>
        <taxon>Sar</taxon>
        <taxon>Alveolata</taxon>
        <taxon>Ciliophora</taxon>
        <taxon>Intramacronucleata</taxon>
        <taxon>Oligohymenophorea</taxon>
        <taxon>Peniculida</taxon>
        <taxon>Parameciidae</taxon>
        <taxon>Paramecium</taxon>
    </lineage>
</organism>
<name>A0A8S1K756_PARPR</name>
<comment type="caution">
    <text evidence="1">The sequence shown here is derived from an EMBL/GenBank/DDBJ whole genome shotgun (WGS) entry which is preliminary data.</text>
</comment>
<sequence length="76" mass="9507">MEKFQLKHKQEQCIENLHENWILNDIQNLFREMKSEYIRTSQQKIWLEDFYSFCESEVLQKEYYTIINANFLRIII</sequence>
<accession>A0A8S1K756</accession>
<gene>
    <name evidence="1" type="ORF">PPRIM_AZ9-3.1.T0170162</name>
</gene>
<proteinExistence type="predicted"/>
<dbReference type="AlphaFoldDB" id="A0A8S1K756"/>
<dbReference type="Proteomes" id="UP000688137">
    <property type="component" value="Unassembled WGS sequence"/>
</dbReference>
<protein>
    <submittedName>
        <fullName evidence="1">Uncharacterized protein</fullName>
    </submittedName>
</protein>
<evidence type="ECO:0000313" key="2">
    <source>
        <dbReference type="Proteomes" id="UP000688137"/>
    </source>
</evidence>
<dbReference type="EMBL" id="CAJJDM010000012">
    <property type="protein sequence ID" value="CAD8050647.1"/>
    <property type="molecule type" value="Genomic_DNA"/>
</dbReference>
<evidence type="ECO:0000313" key="1">
    <source>
        <dbReference type="EMBL" id="CAD8050647.1"/>
    </source>
</evidence>
<keyword evidence="2" id="KW-1185">Reference proteome</keyword>